<evidence type="ECO:0000256" key="1">
    <source>
        <dbReference type="ARBA" id="ARBA00005250"/>
    </source>
</evidence>
<name>A0ABT1SZC9_9SPHI</name>
<sequence length="320" mass="35292">MIDQTKEEISRRKFIGSISVLGAGLWLVPKMIVAQSPKQSPVITIINAAKTAKINITKLRGNISMLEGSGGNIAVMHGGQGKLLVDAGIGVSKPNVLNALNSISSDPVKYLINSHWHFDHTFGNEWLHEEGATIIAQDVTKEHLKKTIRVEDWQYTFPPQGKGALPTVVYKTEHSLFFNGESIHIKAYRPAHTDCDSAIHFQNADILHVADTFWNGYYPFIDYSTGGSIDGMIHAAQLNVSRAQQNTIVIPGHGPIGNKDKLIEFHEMLSEIREKVSKLKKQGKTLAEVVDSKPTAAYDARWGGFVIDGSTFTYLVYKGI</sequence>
<dbReference type="InterPro" id="IPR001279">
    <property type="entry name" value="Metallo-B-lactamas"/>
</dbReference>
<feature type="domain" description="Metallo-beta-lactamase" evidence="3">
    <location>
        <begin position="70"/>
        <end position="253"/>
    </location>
</feature>
<gene>
    <name evidence="4" type="ORF">NPE20_07060</name>
</gene>
<accession>A0ABT1SZC9</accession>
<reference evidence="4 5" key="1">
    <citation type="submission" date="2022-07" db="EMBL/GenBank/DDBJ databases">
        <title>Mucilaginibacter sp. JC4.</title>
        <authorList>
            <person name="Le V."/>
            <person name="Ko S.-R."/>
            <person name="Ahn C.-Y."/>
            <person name="Oh H.-M."/>
        </authorList>
    </citation>
    <scope>NUCLEOTIDE SEQUENCE [LARGE SCALE GENOMIC DNA]</scope>
    <source>
        <strain evidence="4 5">JC4</strain>
    </source>
</reference>
<dbReference type="SUPFAM" id="SSF56281">
    <property type="entry name" value="Metallo-hydrolase/oxidoreductase"/>
    <property type="match status" value="1"/>
</dbReference>
<keyword evidence="2" id="KW-0812">Transmembrane</keyword>
<dbReference type="CDD" id="cd16282">
    <property type="entry name" value="metallo-hydrolase-like_MBL-fold"/>
    <property type="match status" value="1"/>
</dbReference>
<dbReference type="Proteomes" id="UP001204376">
    <property type="component" value="Unassembled WGS sequence"/>
</dbReference>
<dbReference type="PANTHER" id="PTHR42951:SF4">
    <property type="entry name" value="ACYL-COENZYME A THIOESTERASE MBLAC2"/>
    <property type="match status" value="1"/>
</dbReference>
<organism evidence="4 5">
    <name type="scientific">Mucilaginibacter aquariorum</name>
    <dbReference type="NCBI Taxonomy" id="2967225"/>
    <lineage>
        <taxon>Bacteria</taxon>
        <taxon>Pseudomonadati</taxon>
        <taxon>Bacteroidota</taxon>
        <taxon>Sphingobacteriia</taxon>
        <taxon>Sphingobacteriales</taxon>
        <taxon>Sphingobacteriaceae</taxon>
        <taxon>Mucilaginibacter</taxon>
    </lineage>
</organism>
<dbReference type="RefSeq" id="WP_256537903.1">
    <property type="nucleotide sequence ID" value="NZ_JANHOH010000001.1"/>
</dbReference>
<dbReference type="PANTHER" id="PTHR42951">
    <property type="entry name" value="METALLO-BETA-LACTAMASE DOMAIN-CONTAINING"/>
    <property type="match status" value="1"/>
</dbReference>
<protein>
    <submittedName>
        <fullName evidence="4">MBL fold metallo-hydrolase</fullName>
    </submittedName>
</protein>
<keyword evidence="2" id="KW-0472">Membrane</keyword>
<evidence type="ECO:0000313" key="4">
    <source>
        <dbReference type="EMBL" id="MCQ6957708.1"/>
    </source>
</evidence>
<dbReference type="Pfam" id="PF00753">
    <property type="entry name" value="Lactamase_B"/>
    <property type="match status" value="1"/>
</dbReference>
<feature type="transmembrane region" description="Helical" evidence="2">
    <location>
        <begin position="14"/>
        <end position="33"/>
    </location>
</feature>
<dbReference type="SMART" id="SM00849">
    <property type="entry name" value="Lactamase_B"/>
    <property type="match status" value="1"/>
</dbReference>
<comment type="similarity">
    <text evidence="1">Belongs to the metallo-beta-lactamase superfamily. Class-B beta-lactamase family.</text>
</comment>
<evidence type="ECO:0000313" key="5">
    <source>
        <dbReference type="Proteomes" id="UP001204376"/>
    </source>
</evidence>
<dbReference type="EMBL" id="JANHOH010000001">
    <property type="protein sequence ID" value="MCQ6957708.1"/>
    <property type="molecule type" value="Genomic_DNA"/>
</dbReference>
<evidence type="ECO:0000259" key="3">
    <source>
        <dbReference type="SMART" id="SM00849"/>
    </source>
</evidence>
<comment type="caution">
    <text evidence="4">The sequence shown here is derived from an EMBL/GenBank/DDBJ whole genome shotgun (WGS) entry which is preliminary data.</text>
</comment>
<dbReference type="InterPro" id="IPR050855">
    <property type="entry name" value="NDM-1-like"/>
</dbReference>
<proteinExistence type="inferred from homology"/>
<dbReference type="InterPro" id="IPR036866">
    <property type="entry name" value="RibonucZ/Hydroxyglut_hydro"/>
</dbReference>
<evidence type="ECO:0000256" key="2">
    <source>
        <dbReference type="SAM" id="Phobius"/>
    </source>
</evidence>
<keyword evidence="2" id="KW-1133">Transmembrane helix</keyword>
<keyword evidence="5" id="KW-1185">Reference proteome</keyword>
<dbReference type="Gene3D" id="3.60.15.10">
    <property type="entry name" value="Ribonuclease Z/Hydroxyacylglutathione hydrolase-like"/>
    <property type="match status" value="1"/>
</dbReference>